<dbReference type="GO" id="GO:0016887">
    <property type="term" value="F:ATP hydrolysis activity"/>
    <property type="evidence" value="ECO:0007669"/>
    <property type="project" value="InterPro"/>
</dbReference>
<dbReference type="InterPro" id="IPR025662">
    <property type="entry name" value="Sigma_54_int_dom_ATP-bd_1"/>
</dbReference>
<dbReference type="PROSITE" id="PS50893">
    <property type="entry name" value="ABC_TRANSPORTER_2"/>
    <property type="match status" value="1"/>
</dbReference>
<feature type="transmembrane region" description="Helical" evidence="7">
    <location>
        <begin position="57"/>
        <end position="78"/>
    </location>
</feature>
<feature type="transmembrane region" description="Helical" evidence="7">
    <location>
        <begin position="21"/>
        <end position="45"/>
    </location>
</feature>
<dbReference type="GO" id="GO:0005524">
    <property type="term" value="F:ATP binding"/>
    <property type="evidence" value="ECO:0007669"/>
    <property type="project" value="UniProtKB-KW"/>
</dbReference>
<dbReference type="Pfam" id="PF00005">
    <property type="entry name" value="ABC_tran"/>
    <property type="match status" value="1"/>
</dbReference>
<gene>
    <name evidence="11" type="ORF">FUT82_14280</name>
    <name evidence="10" type="ORF">TPHV1_190022</name>
</gene>
<evidence type="ECO:0000256" key="5">
    <source>
        <dbReference type="ARBA" id="ARBA00022989"/>
    </source>
</evidence>
<dbReference type="SUPFAM" id="SSF52540">
    <property type="entry name" value="P-loop containing nucleoside triphosphate hydrolases"/>
    <property type="match status" value="1"/>
</dbReference>
<keyword evidence="5 7" id="KW-1133">Transmembrane helix</keyword>
<evidence type="ECO:0000256" key="3">
    <source>
        <dbReference type="ARBA" id="ARBA00022741"/>
    </source>
</evidence>
<reference evidence="10" key="2">
    <citation type="submission" date="2015-01" db="EMBL/GenBank/DDBJ databases">
        <authorList>
            <person name="Xiang T."/>
            <person name="Song Y."/>
            <person name="Huang L."/>
            <person name="Wang B."/>
            <person name="Wu P."/>
        </authorList>
    </citation>
    <scope>NUCLEOTIDE SEQUENCE [LARGE SCALE GENOMIC DNA]</scope>
    <source>
        <strain evidence="10">V1</strain>
    </source>
</reference>
<dbReference type="Proteomes" id="UP000323594">
    <property type="component" value="Chromosome"/>
</dbReference>
<feature type="domain" description="ABC transporter" evidence="8">
    <location>
        <begin position="343"/>
        <end position="561"/>
    </location>
</feature>
<dbReference type="RefSeq" id="WP_044634515.1">
    <property type="nucleotide sequence ID" value="NZ_CDNC01000011.1"/>
</dbReference>
<dbReference type="SMART" id="SM00382">
    <property type="entry name" value="AAA"/>
    <property type="match status" value="1"/>
</dbReference>
<dbReference type="Proteomes" id="UP000042527">
    <property type="component" value="Unassembled WGS sequence"/>
</dbReference>
<dbReference type="InterPro" id="IPR027417">
    <property type="entry name" value="P-loop_NTPase"/>
</dbReference>
<keyword evidence="2 7" id="KW-0812">Transmembrane</keyword>
<dbReference type="InterPro" id="IPR036640">
    <property type="entry name" value="ABC1_TM_sf"/>
</dbReference>
<comment type="subcellular location">
    <subcellularLocation>
        <location evidence="1">Cell membrane</location>
        <topology evidence="1">Multi-pass membrane protein</topology>
    </subcellularLocation>
</comment>
<evidence type="ECO:0000259" key="8">
    <source>
        <dbReference type="PROSITE" id="PS50893"/>
    </source>
</evidence>
<evidence type="ECO:0000313" key="12">
    <source>
        <dbReference type="Proteomes" id="UP000042527"/>
    </source>
</evidence>
<name>A0A0B7GWR6_TREPH</name>
<keyword evidence="4 10" id="KW-0067">ATP-binding</keyword>
<reference evidence="11 13" key="3">
    <citation type="submission" date="2019-08" db="EMBL/GenBank/DDBJ databases">
        <authorList>
            <person name="Kuhnert P."/>
        </authorList>
    </citation>
    <scope>NUCLEOTIDE SEQUENCE [LARGE SCALE GENOMIC DNA]</scope>
    <source>
        <strain evidence="11 13">B36.5</strain>
    </source>
</reference>
<feature type="transmembrane region" description="Helical" evidence="7">
    <location>
        <begin position="159"/>
        <end position="179"/>
    </location>
</feature>
<dbReference type="FunFam" id="3.40.50.300:FF:000218">
    <property type="entry name" value="Multidrug ABC transporter ATP-binding protein"/>
    <property type="match status" value="1"/>
</dbReference>
<dbReference type="PANTHER" id="PTHR43394">
    <property type="entry name" value="ATP-DEPENDENT PERMEASE MDL1, MITOCHONDRIAL"/>
    <property type="match status" value="1"/>
</dbReference>
<dbReference type="GO" id="GO:0015421">
    <property type="term" value="F:ABC-type oligopeptide transporter activity"/>
    <property type="evidence" value="ECO:0007669"/>
    <property type="project" value="TreeGrafter"/>
</dbReference>
<accession>A0A0B7GWR6</accession>
<evidence type="ECO:0000256" key="2">
    <source>
        <dbReference type="ARBA" id="ARBA00022692"/>
    </source>
</evidence>
<evidence type="ECO:0000256" key="1">
    <source>
        <dbReference type="ARBA" id="ARBA00004651"/>
    </source>
</evidence>
<evidence type="ECO:0000313" key="10">
    <source>
        <dbReference type="EMBL" id="CEM61415.1"/>
    </source>
</evidence>
<dbReference type="GeneID" id="57754291"/>
<dbReference type="Gene3D" id="3.40.50.300">
    <property type="entry name" value="P-loop containing nucleotide triphosphate hydrolases"/>
    <property type="match status" value="1"/>
</dbReference>
<dbReference type="InterPro" id="IPR003439">
    <property type="entry name" value="ABC_transporter-like_ATP-bd"/>
</dbReference>
<dbReference type="Pfam" id="PF00664">
    <property type="entry name" value="ABC_membrane"/>
    <property type="match status" value="1"/>
</dbReference>
<dbReference type="EMBL" id="CP042817">
    <property type="protein sequence ID" value="QEJ99042.1"/>
    <property type="molecule type" value="Genomic_DNA"/>
</dbReference>
<protein>
    <submittedName>
        <fullName evidence="11">ABC transporter ATP-binding protein</fullName>
    </submittedName>
    <submittedName>
        <fullName evidence="10">ABC transporter, ATP-binding protein</fullName>
    </submittedName>
</protein>
<dbReference type="GO" id="GO:0005886">
    <property type="term" value="C:plasma membrane"/>
    <property type="evidence" value="ECO:0007669"/>
    <property type="project" value="UniProtKB-SubCell"/>
</dbReference>
<dbReference type="Gene3D" id="1.20.1560.10">
    <property type="entry name" value="ABC transporter type 1, transmembrane domain"/>
    <property type="match status" value="1"/>
</dbReference>
<dbReference type="SUPFAM" id="SSF90123">
    <property type="entry name" value="ABC transporter transmembrane region"/>
    <property type="match status" value="1"/>
</dbReference>
<keyword evidence="12" id="KW-1185">Reference proteome</keyword>
<sequence>MSKYSNLIKLSKYSKRYIGTLIGSIICGVMNYVSQLVSLLLGAYLTGLAIGGAEGSIIVKFFPYLLGFILAKGLFAYLHMLIAHELAYLVLEDLRGDVFDAIERGGPLTSLKYRTGDVSSIIMEDVETLETFFAHIFGDYMIAIICMLSFLVLCLTVSWEIALLMFVSSCIITTIPYWFSKENQKNGKNIRTGLGLANARIVDAIQGLTEIIIFGKEKSFTQKISKDTADLSKHEMRDGKLKGLEAGIIDTVSAITMIAVILLSHSMTISGRLDNTLIAPLIILAMNIFLPVIAVTSTAGKISLTAACADRVYGLIHEPSPIKEYSKDERATKFAEIETENILDVKNISFSYDKENPVLKNLNVSIKKNDNVVITGESGAGKTTLMNLLLRFYDPDEGTIYLNGKDIRSMRTEDLRKNISYVSQDVYLFNGSIAENLKLGNPEASDEEMIAAAKTALADEFITKLEGGYKARVGERGMTLSGGQKQRVAIARALLTNAPILIMDEAVSNLDSESERLFRKALENIKNKKTIITVAHRPSTISAADRRIHLEDGKIVDSQQL</sequence>
<evidence type="ECO:0000259" key="9">
    <source>
        <dbReference type="PROSITE" id="PS50929"/>
    </source>
</evidence>
<keyword evidence="3" id="KW-0547">Nucleotide-binding</keyword>
<dbReference type="OrthoDB" id="9762778at2"/>
<evidence type="ECO:0000313" key="11">
    <source>
        <dbReference type="EMBL" id="QEJ99042.1"/>
    </source>
</evidence>
<feature type="transmembrane region" description="Helical" evidence="7">
    <location>
        <begin position="132"/>
        <end position="153"/>
    </location>
</feature>
<evidence type="ECO:0000256" key="7">
    <source>
        <dbReference type="SAM" id="Phobius"/>
    </source>
</evidence>
<reference evidence="12" key="1">
    <citation type="submission" date="2015-01" db="EMBL/GenBank/DDBJ databases">
        <authorList>
            <person name="Manzoor Shahid"/>
            <person name="Zubair Saima"/>
        </authorList>
    </citation>
    <scope>NUCLEOTIDE SEQUENCE [LARGE SCALE GENOMIC DNA]</scope>
    <source>
        <strain evidence="12">V1</strain>
    </source>
</reference>
<dbReference type="InterPro" id="IPR011527">
    <property type="entry name" value="ABC1_TM_dom"/>
</dbReference>
<feature type="transmembrane region" description="Helical" evidence="7">
    <location>
        <begin position="277"/>
        <end position="295"/>
    </location>
</feature>
<dbReference type="PROSITE" id="PS00675">
    <property type="entry name" value="SIGMA54_INTERACT_1"/>
    <property type="match status" value="1"/>
</dbReference>
<keyword evidence="6 7" id="KW-0472">Membrane</keyword>
<dbReference type="InterPro" id="IPR039421">
    <property type="entry name" value="Type_1_exporter"/>
</dbReference>
<feature type="transmembrane region" description="Helical" evidence="7">
    <location>
        <begin position="243"/>
        <end position="265"/>
    </location>
</feature>
<dbReference type="PROSITE" id="PS50929">
    <property type="entry name" value="ABC_TM1F"/>
    <property type="match status" value="1"/>
</dbReference>
<feature type="domain" description="ABC transmembrane type-1" evidence="9">
    <location>
        <begin position="22"/>
        <end position="304"/>
    </location>
</feature>
<proteinExistence type="predicted"/>
<evidence type="ECO:0000313" key="13">
    <source>
        <dbReference type="Proteomes" id="UP000323594"/>
    </source>
</evidence>
<dbReference type="PROSITE" id="PS00211">
    <property type="entry name" value="ABC_TRANSPORTER_1"/>
    <property type="match status" value="1"/>
</dbReference>
<dbReference type="InterPro" id="IPR017871">
    <property type="entry name" value="ABC_transporter-like_CS"/>
</dbReference>
<dbReference type="EMBL" id="CDNC01000011">
    <property type="protein sequence ID" value="CEM61415.1"/>
    <property type="molecule type" value="Genomic_DNA"/>
</dbReference>
<dbReference type="PANTHER" id="PTHR43394:SF1">
    <property type="entry name" value="ATP-BINDING CASSETTE SUB-FAMILY B MEMBER 10, MITOCHONDRIAL"/>
    <property type="match status" value="1"/>
</dbReference>
<dbReference type="AlphaFoldDB" id="A0A0B7GWR6"/>
<evidence type="ECO:0000256" key="6">
    <source>
        <dbReference type="ARBA" id="ARBA00023136"/>
    </source>
</evidence>
<evidence type="ECO:0000256" key="4">
    <source>
        <dbReference type="ARBA" id="ARBA00022840"/>
    </source>
</evidence>
<dbReference type="InterPro" id="IPR003593">
    <property type="entry name" value="AAA+_ATPase"/>
</dbReference>
<organism evidence="10 12">
    <name type="scientific">Treponema phagedenis</name>
    <dbReference type="NCBI Taxonomy" id="162"/>
    <lineage>
        <taxon>Bacteria</taxon>
        <taxon>Pseudomonadati</taxon>
        <taxon>Spirochaetota</taxon>
        <taxon>Spirochaetia</taxon>
        <taxon>Spirochaetales</taxon>
        <taxon>Treponemataceae</taxon>
        <taxon>Treponema</taxon>
    </lineage>
</organism>